<dbReference type="InterPro" id="IPR001204">
    <property type="entry name" value="Phos_transporter"/>
</dbReference>
<dbReference type="EMBL" id="LAZR01000190">
    <property type="protein sequence ID" value="KKN83095.1"/>
    <property type="molecule type" value="Genomic_DNA"/>
</dbReference>
<organism evidence="7">
    <name type="scientific">marine sediment metagenome</name>
    <dbReference type="NCBI Taxonomy" id="412755"/>
    <lineage>
        <taxon>unclassified sequences</taxon>
        <taxon>metagenomes</taxon>
        <taxon>ecological metagenomes</taxon>
    </lineage>
</organism>
<evidence type="ECO:0000313" key="7">
    <source>
        <dbReference type="EMBL" id="KKN83095.1"/>
    </source>
</evidence>
<dbReference type="AlphaFoldDB" id="A0A0F9TPV0"/>
<evidence type="ECO:0008006" key="8">
    <source>
        <dbReference type="Google" id="ProtNLM"/>
    </source>
</evidence>
<gene>
    <name evidence="7" type="ORF">LCGC14_0302080</name>
</gene>
<feature type="transmembrane region" description="Helical" evidence="6">
    <location>
        <begin position="109"/>
        <end position="132"/>
    </location>
</feature>
<accession>A0A0F9TPV0</accession>
<evidence type="ECO:0000256" key="3">
    <source>
        <dbReference type="ARBA" id="ARBA00022692"/>
    </source>
</evidence>
<dbReference type="GO" id="GO:0035435">
    <property type="term" value="P:phosphate ion transmembrane transport"/>
    <property type="evidence" value="ECO:0007669"/>
    <property type="project" value="TreeGrafter"/>
</dbReference>
<comment type="caution">
    <text evidence="7">The sequence shown here is derived from an EMBL/GenBank/DDBJ whole genome shotgun (WGS) entry which is preliminary data.</text>
</comment>
<evidence type="ECO:0000256" key="1">
    <source>
        <dbReference type="ARBA" id="ARBA00004141"/>
    </source>
</evidence>
<evidence type="ECO:0000256" key="6">
    <source>
        <dbReference type="SAM" id="Phobius"/>
    </source>
</evidence>
<keyword evidence="3 6" id="KW-0812">Transmembrane</keyword>
<sequence length="264" mass="27131">MVGITIVLVVAVFWLAWSNGANDNFKGVATLYGSNTMGFRRALVWATGATLLGSACSVFLAERLVKQFSGSGIVPIGQIDATWLIAVGGAGAITIFLATVLGMPTSTTHALTGALLGAGIMAGTGTVNWIAAASTFAKPLLLSPVVAVVAAVVLQLLFRRARLALGVDRQTCVCIGRGEPQPVTCQADGSLVLASSVQSAPLRIDVDQHIRCVERYGGRIAGVKVQSGVDAVHYLSGGAVCFARAVNDTPKIAALLLAAGWITG</sequence>
<feature type="non-terminal residue" evidence="7">
    <location>
        <position position="264"/>
    </location>
</feature>
<proteinExistence type="predicted"/>
<dbReference type="GO" id="GO:0016020">
    <property type="term" value="C:membrane"/>
    <property type="evidence" value="ECO:0007669"/>
    <property type="project" value="UniProtKB-SubCell"/>
</dbReference>
<dbReference type="Pfam" id="PF01384">
    <property type="entry name" value="PHO4"/>
    <property type="match status" value="1"/>
</dbReference>
<dbReference type="PANTHER" id="PTHR11101:SF80">
    <property type="entry name" value="PHOSPHATE TRANSPORTER"/>
    <property type="match status" value="1"/>
</dbReference>
<reference evidence="7" key="1">
    <citation type="journal article" date="2015" name="Nature">
        <title>Complex archaea that bridge the gap between prokaryotes and eukaryotes.</title>
        <authorList>
            <person name="Spang A."/>
            <person name="Saw J.H."/>
            <person name="Jorgensen S.L."/>
            <person name="Zaremba-Niedzwiedzka K."/>
            <person name="Martijn J."/>
            <person name="Lind A.E."/>
            <person name="van Eijk R."/>
            <person name="Schleper C."/>
            <person name="Guy L."/>
            <person name="Ettema T.J."/>
        </authorList>
    </citation>
    <scope>NUCLEOTIDE SEQUENCE</scope>
</reference>
<evidence type="ECO:0000256" key="5">
    <source>
        <dbReference type="ARBA" id="ARBA00023136"/>
    </source>
</evidence>
<keyword evidence="4 6" id="KW-1133">Transmembrane helix</keyword>
<evidence type="ECO:0000256" key="4">
    <source>
        <dbReference type="ARBA" id="ARBA00022989"/>
    </source>
</evidence>
<feature type="transmembrane region" description="Helical" evidence="6">
    <location>
        <begin position="139"/>
        <end position="158"/>
    </location>
</feature>
<feature type="transmembrane region" description="Helical" evidence="6">
    <location>
        <begin position="81"/>
        <end position="103"/>
    </location>
</feature>
<evidence type="ECO:0000256" key="2">
    <source>
        <dbReference type="ARBA" id="ARBA00022448"/>
    </source>
</evidence>
<feature type="transmembrane region" description="Helical" evidence="6">
    <location>
        <begin position="42"/>
        <end position="61"/>
    </location>
</feature>
<dbReference type="PANTHER" id="PTHR11101">
    <property type="entry name" value="PHOSPHATE TRANSPORTER"/>
    <property type="match status" value="1"/>
</dbReference>
<name>A0A0F9TPV0_9ZZZZ</name>
<dbReference type="GO" id="GO:0005315">
    <property type="term" value="F:phosphate transmembrane transporter activity"/>
    <property type="evidence" value="ECO:0007669"/>
    <property type="project" value="InterPro"/>
</dbReference>
<keyword evidence="5 6" id="KW-0472">Membrane</keyword>
<keyword evidence="2" id="KW-0813">Transport</keyword>
<protein>
    <recommendedName>
        <fullName evidence="8">Phosphate transporter</fullName>
    </recommendedName>
</protein>
<comment type="subcellular location">
    <subcellularLocation>
        <location evidence="1">Membrane</location>
        <topology evidence="1">Multi-pass membrane protein</topology>
    </subcellularLocation>
</comment>